<dbReference type="Proteomes" id="UP001164929">
    <property type="component" value="Chromosome 6"/>
</dbReference>
<dbReference type="AlphaFoldDB" id="A0AAD6VZG7"/>
<evidence type="ECO:0000313" key="2">
    <source>
        <dbReference type="Proteomes" id="UP001164929"/>
    </source>
</evidence>
<comment type="caution">
    <text evidence="1">The sequence shown here is derived from an EMBL/GenBank/DDBJ whole genome shotgun (WGS) entry which is preliminary data.</text>
</comment>
<organism evidence="1 2">
    <name type="scientific">Populus alba x Populus x berolinensis</name>
    <dbReference type="NCBI Taxonomy" id="444605"/>
    <lineage>
        <taxon>Eukaryota</taxon>
        <taxon>Viridiplantae</taxon>
        <taxon>Streptophyta</taxon>
        <taxon>Embryophyta</taxon>
        <taxon>Tracheophyta</taxon>
        <taxon>Spermatophyta</taxon>
        <taxon>Magnoliopsida</taxon>
        <taxon>eudicotyledons</taxon>
        <taxon>Gunneridae</taxon>
        <taxon>Pentapetalae</taxon>
        <taxon>rosids</taxon>
        <taxon>fabids</taxon>
        <taxon>Malpighiales</taxon>
        <taxon>Salicaceae</taxon>
        <taxon>Saliceae</taxon>
        <taxon>Populus</taxon>
    </lineage>
</organism>
<evidence type="ECO:0000313" key="1">
    <source>
        <dbReference type="EMBL" id="KAJ6993453.1"/>
    </source>
</evidence>
<accession>A0AAD6VZG7</accession>
<reference evidence="1" key="1">
    <citation type="journal article" date="2023" name="Mol. Ecol. Resour.">
        <title>Chromosome-level genome assembly of a triploid poplar Populus alba 'Berolinensis'.</title>
        <authorList>
            <person name="Chen S."/>
            <person name="Yu Y."/>
            <person name="Wang X."/>
            <person name="Wang S."/>
            <person name="Zhang T."/>
            <person name="Zhou Y."/>
            <person name="He R."/>
            <person name="Meng N."/>
            <person name="Wang Y."/>
            <person name="Liu W."/>
            <person name="Liu Z."/>
            <person name="Liu J."/>
            <person name="Guo Q."/>
            <person name="Huang H."/>
            <person name="Sederoff R.R."/>
            <person name="Wang G."/>
            <person name="Qu G."/>
            <person name="Chen S."/>
        </authorList>
    </citation>
    <scope>NUCLEOTIDE SEQUENCE</scope>
    <source>
        <strain evidence="1">SC-2020</strain>
    </source>
</reference>
<protein>
    <submittedName>
        <fullName evidence="1">Uncharacterized protein</fullName>
    </submittedName>
</protein>
<name>A0AAD6VZG7_9ROSI</name>
<sequence>MVRLQEEREKPFFSQFSPGNYPLSEEVDPIKRTERPNLRLVVLLRFCYSRRRCALMMQGMVHAGKLV</sequence>
<keyword evidence="2" id="KW-1185">Reference proteome</keyword>
<dbReference type="EMBL" id="JAQIZT010000006">
    <property type="protein sequence ID" value="KAJ6993453.1"/>
    <property type="molecule type" value="Genomic_DNA"/>
</dbReference>
<proteinExistence type="predicted"/>
<gene>
    <name evidence="1" type="ORF">NC653_016553</name>
</gene>